<name>A0A3M0K2X4_HIRRU</name>
<evidence type="ECO:0000256" key="1">
    <source>
        <dbReference type="SAM" id="Phobius"/>
    </source>
</evidence>
<keyword evidence="1" id="KW-0472">Membrane</keyword>
<dbReference type="EMBL" id="QRBI01000122">
    <property type="protein sequence ID" value="RMC05580.1"/>
    <property type="molecule type" value="Genomic_DNA"/>
</dbReference>
<keyword evidence="1" id="KW-0812">Transmembrane</keyword>
<dbReference type="OrthoDB" id="416454at2759"/>
<feature type="transmembrane region" description="Helical" evidence="1">
    <location>
        <begin position="30"/>
        <end position="47"/>
    </location>
</feature>
<organism evidence="2 3">
    <name type="scientific">Hirundo rustica rustica</name>
    <dbReference type="NCBI Taxonomy" id="333673"/>
    <lineage>
        <taxon>Eukaryota</taxon>
        <taxon>Metazoa</taxon>
        <taxon>Chordata</taxon>
        <taxon>Craniata</taxon>
        <taxon>Vertebrata</taxon>
        <taxon>Euteleostomi</taxon>
        <taxon>Archelosauria</taxon>
        <taxon>Archosauria</taxon>
        <taxon>Dinosauria</taxon>
        <taxon>Saurischia</taxon>
        <taxon>Theropoda</taxon>
        <taxon>Coelurosauria</taxon>
        <taxon>Aves</taxon>
        <taxon>Neognathae</taxon>
        <taxon>Neoaves</taxon>
        <taxon>Telluraves</taxon>
        <taxon>Australaves</taxon>
        <taxon>Passeriformes</taxon>
        <taxon>Sylvioidea</taxon>
        <taxon>Hirundinidae</taxon>
        <taxon>Hirundo</taxon>
    </lineage>
</organism>
<evidence type="ECO:0000313" key="2">
    <source>
        <dbReference type="EMBL" id="RMC05580.1"/>
    </source>
</evidence>
<protein>
    <submittedName>
        <fullName evidence="2">Uncharacterized protein</fullName>
    </submittedName>
</protein>
<dbReference type="AlphaFoldDB" id="A0A3M0K2X4"/>
<accession>A0A3M0K2X4</accession>
<keyword evidence="1" id="KW-1133">Transmembrane helix</keyword>
<proteinExistence type="predicted"/>
<gene>
    <name evidence="2" type="ORF">DUI87_17665</name>
</gene>
<sequence length="101" mass="11430">MLMEKLAAHSLDRSTLCWAKNWLDGWGKKVVVSGVAASWCLVLVGFLRDKCWAQFIILNDDLDQGIKSTRSEFVGDTKLDAYVDLLEDRKALQGDLDRLDQ</sequence>
<keyword evidence="3" id="KW-1185">Reference proteome</keyword>
<dbReference type="Proteomes" id="UP000269221">
    <property type="component" value="Unassembled WGS sequence"/>
</dbReference>
<comment type="caution">
    <text evidence="2">The sequence shown here is derived from an EMBL/GenBank/DDBJ whole genome shotgun (WGS) entry which is preliminary data.</text>
</comment>
<reference evidence="2 3" key="1">
    <citation type="submission" date="2018-07" db="EMBL/GenBank/DDBJ databases">
        <title>A high quality draft genome assembly of the barn swallow (H. rustica rustica).</title>
        <authorList>
            <person name="Formenti G."/>
            <person name="Chiara M."/>
            <person name="Poveda L."/>
            <person name="Francoijs K.-J."/>
            <person name="Bonisoli-Alquati A."/>
            <person name="Canova L."/>
            <person name="Gianfranceschi L."/>
            <person name="Horner D.S."/>
            <person name="Saino N."/>
        </authorList>
    </citation>
    <scope>NUCLEOTIDE SEQUENCE [LARGE SCALE GENOMIC DNA]</scope>
    <source>
        <strain evidence="2">Chelidonia</strain>
        <tissue evidence="2">Blood</tissue>
    </source>
</reference>
<evidence type="ECO:0000313" key="3">
    <source>
        <dbReference type="Proteomes" id="UP000269221"/>
    </source>
</evidence>